<comment type="caution">
    <text evidence="1">The sequence shown here is derived from an EMBL/GenBank/DDBJ whole genome shotgun (WGS) entry which is preliminary data.</text>
</comment>
<dbReference type="AlphaFoldDB" id="A0A0G0YHN3"/>
<proteinExistence type="predicted"/>
<dbReference type="Proteomes" id="UP000033930">
    <property type="component" value="Unassembled WGS sequence"/>
</dbReference>
<gene>
    <name evidence="1" type="ORF">UU50_C0002G0039</name>
</gene>
<accession>A0A0G0YHN3</accession>
<evidence type="ECO:0000313" key="1">
    <source>
        <dbReference type="EMBL" id="KKR99857.1"/>
    </source>
</evidence>
<evidence type="ECO:0000313" key="2">
    <source>
        <dbReference type="Proteomes" id="UP000033930"/>
    </source>
</evidence>
<name>A0A0G0YHN3_9BACT</name>
<sequence>MGNLVSDTLARHGIGAQVKAAMIVREGNLILNELIETTLRQDFRVISFVRGNLTITCRHSASGHLMTSLRAELQNSIEQRVPDAIISEIYIRIDPHAVDHSAESLV</sequence>
<reference evidence="1 2" key="1">
    <citation type="journal article" date="2015" name="Nature">
        <title>rRNA introns, odd ribosomes, and small enigmatic genomes across a large radiation of phyla.</title>
        <authorList>
            <person name="Brown C.T."/>
            <person name="Hug L.A."/>
            <person name="Thomas B.C."/>
            <person name="Sharon I."/>
            <person name="Castelle C.J."/>
            <person name="Singh A."/>
            <person name="Wilkins M.J."/>
            <person name="Williams K.H."/>
            <person name="Banfield J.F."/>
        </authorList>
    </citation>
    <scope>NUCLEOTIDE SEQUENCE [LARGE SCALE GENOMIC DNA]</scope>
</reference>
<evidence type="ECO:0008006" key="3">
    <source>
        <dbReference type="Google" id="ProtNLM"/>
    </source>
</evidence>
<dbReference type="EMBL" id="LCAW01000002">
    <property type="protein sequence ID" value="KKR99857.1"/>
    <property type="molecule type" value="Genomic_DNA"/>
</dbReference>
<organism evidence="1 2">
    <name type="scientific">Candidatus Uhrbacteria bacterium GW2011_GWC1_41_20</name>
    <dbReference type="NCBI Taxonomy" id="1618983"/>
    <lineage>
        <taxon>Bacteria</taxon>
        <taxon>Candidatus Uhriibacteriota</taxon>
    </lineage>
</organism>
<protein>
    <recommendedName>
        <fullName evidence="3">NIF system FeS cluster assembly NifU C-terminal domain-containing protein</fullName>
    </recommendedName>
</protein>